<dbReference type="AlphaFoldDB" id="A0A7J8F1H8"/>
<accession>A0A7J8F1H8</accession>
<dbReference type="EMBL" id="JACASE010000008">
    <property type="protein sequence ID" value="KAF6441269.1"/>
    <property type="molecule type" value="Genomic_DNA"/>
</dbReference>
<sequence>MGGVPLHSWRRAPGVGASRRPAVSKRGLRALGIREMACDGPASASPLWPRVAPEPCLLTVFHCCNFSSSQIMPGSQGLVLSSGTCVTGHHCTERGRAAARPAGQADWGDDVLELSGTTAVPVLTRDARRVSAAVWDTLYKLAPFILVNRTMRKALPLLPSLQRN</sequence>
<evidence type="ECO:0000313" key="2">
    <source>
        <dbReference type="EMBL" id="KAF6441269.1"/>
    </source>
</evidence>
<reference evidence="2 3" key="1">
    <citation type="journal article" date="2020" name="Nature">
        <title>Six reference-quality genomes reveal evolution of bat adaptations.</title>
        <authorList>
            <person name="Jebb D."/>
            <person name="Huang Z."/>
            <person name="Pippel M."/>
            <person name="Hughes G.M."/>
            <person name="Lavrichenko K."/>
            <person name="Devanna P."/>
            <person name="Winkler S."/>
            <person name="Jermiin L.S."/>
            <person name="Skirmuntt E.C."/>
            <person name="Katzourakis A."/>
            <person name="Burkitt-Gray L."/>
            <person name="Ray D.A."/>
            <person name="Sullivan K.A.M."/>
            <person name="Roscito J.G."/>
            <person name="Kirilenko B.M."/>
            <person name="Davalos L.M."/>
            <person name="Corthals A.P."/>
            <person name="Power M.L."/>
            <person name="Jones G."/>
            <person name="Ransome R.D."/>
            <person name="Dechmann D.K.N."/>
            <person name="Locatelli A.G."/>
            <person name="Puechmaille S.J."/>
            <person name="Fedrigo O."/>
            <person name="Jarvis E.D."/>
            <person name="Hiller M."/>
            <person name="Vernes S.C."/>
            <person name="Myers E.W."/>
            <person name="Teeling E.C."/>
        </authorList>
    </citation>
    <scope>NUCLEOTIDE SEQUENCE [LARGE SCALE GENOMIC DNA]</scope>
    <source>
        <strain evidence="2">MRouAeg1</strain>
        <tissue evidence="2">Muscle</tissue>
    </source>
</reference>
<feature type="region of interest" description="Disordered" evidence="1">
    <location>
        <begin position="1"/>
        <end position="21"/>
    </location>
</feature>
<dbReference type="Proteomes" id="UP000593571">
    <property type="component" value="Unassembled WGS sequence"/>
</dbReference>
<keyword evidence="3" id="KW-1185">Reference proteome</keyword>
<evidence type="ECO:0000313" key="3">
    <source>
        <dbReference type="Proteomes" id="UP000593571"/>
    </source>
</evidence>
<protein>
    <submittedName>
        <fullName evidence="2">Uncharacterized protein</fullName>
    </submittedName>
</protein>
<name>A0A7J8F1H8_ROUAE</name>
<proteinExistence type="predicted"/>
<evidence type="ECO:0000256" key="1">
    <source>
        <dbReference type="SAM" id="MobiDB-lite"/>
    </source>
</evidence>
<gene>
    <name evidence="2" type="ORF">HJG63_012409</name>
</gene>
<comment type="caution">
    <text evidence="2">The sequence shown here is derived from an EMBL/GenBank/DDBJ whole genome shotgun (WGS) entry which is preliminary data.</text>
</comment>
<organism evidence="2 3">
    <name type="scientific">Rousettus aegyptiacus</name>
    <name type="common">Egyptian fruit bat</name>
    <name type="synonym">Pteropus aegyptiacus</name>
    <dbReference type="NCBI Taxonomy" id="9407"/>
    <lineage>
        <taxon>Eukaryota</taxon>
        <taxon>Metazoa</taxon>
        <taxon>Chordata</taxon>
        <taxon>Craniata</taxon>
        <taxon>Vertebrata</taxon>
        <taxon>Euteleostomi</taxon>
        <taxon>Mammalia</taxon>
        <taxon>Eutheria</taxon>
        <taxon>Laurasiatheria</taxon>
        <taxon>Chiroptera</taxon>
        <taxon>Yinpterochiroptera</taxon>
        <taxon>Pteropodoidea</taxon>
        <taxon>Pteropodidae</taxon>
        <taxon>Rousettinae</taxon>
        <taxon>Rousettus</taxon>
    </lineage>
</organism>